<organism evidence="1 2">
    <name type="scientific">Tychonema bourrellyi FEM_GT703</name>
    <dbReference type="NCBI Taxonomy" id="2040638"/>
    <lineage>
        <taxon>Bacteria</taxon>
        <taxon>Bacillati</taxon>
        <taxon>Cyanobacteriota</taxon>
        <taxon>Cyanophyceae</taxon>
        <taxon>Oscillatoriophycideae</taxon>
        <taxon>Oscillatoriales</taxon>
        <taxon>Microcoleaceae</taxon>
        <taxon>Tychonema</taxon>
    </lineage>
</organism>
<evidence type="ECO:0000313" key="1">
    <source>
        <dbReference type="EMBL" id="PHX53531.1"/>
    </source>
</evidence>
<protein>
    <submittedName>
        <fullName evidence="1">Metal-dependent phosphohydrolase</fullName>
    </submittedName>
</protein>
<dbReference type="RefSeq" id="WP_096832150.1">
    <property type="nucleotide sequence ID" value="NZ_NXIB02000182.1"/>
</dbReference>
<sequence>MFNATAILIDAFVQELQAGYRRTYGKYKPDYPEIIAWAGTMALENIANCDALYHNVEHTMLVALVGQEILRGKHIREGGVLPEDWLHYLISLLCHDIGYVKGVCRQDQEAVGRYATGIDGHMVSVPIGATSASLTPYHVDRGKLVIDERFGGHTLIDAEQIKRNIELTRFPVPASETHQDRNNYSGLARAADLIGQLSDPNYLRKISALFYEFEEVGTNKILGYKSPGDLRQNYAKFYWNGVFPYIPAALNYLDLTQGGKQIVANLYANVFQVEHAEPLAFTKVNSQDLPEFNSNSNFNREKDAEILQLATSGEKKKFSEFPNLNL</sequence>
<proteinExistence type="predicted"/>
<dbReference type="AlphaFoldDB" id="A0A2G4EVG7"/>
<dbReference type="OrthoDB" id="505007at2"/>
<gene>
    <name evidence="1" type="ORF">CP500_020980</name>
</gene>
<accession>A0A2G4EVG7</accession>
<keyword evidence="2" id="KW-1185">Reference proteome</keyword>
<dbReference type="Proteomes" id="UP000226442">
    <property type="component" value="Unassembled WGS sequence"/>
</dbReference>
<name>A0A2G4EVG7_9CYAN</name>
<dbReference type="InterPro" id="IPR054649">
    <property type="entry name" value="Npun_R2479-like"/>
</dbReference>
<dbReference type="GO" id="GO:0016787">
    <property type="term" value="F:hydrolase activity"/>
    <property type="evidence" value="ECO:0007669"/>
    <property type="project" value="UniProtKB-KW"/>
</dbReference>
<dbReference type="NCBIfam" id="NF045583">
    <property type="entry name" value="Npun_R2479_HDIG"/>
    <property type="match status" value="1"/>
</dbReference>
<reference evidence="1" key="1">
    <citation type="submission" date="2017-10" db="EMBL/GenBank/DDBJ databases">
        <title>Draft genome sequence of the planktic cyanobacteria Tychonema bourrellyi isolated from alpine lentic freshwater.</title>
        <authorList>
            <person name="Tett A."/>
            <person name="Armanini F."/>
            <person name="Asnicar F."/>
            <person name="Boscaini A."/>
            <person name="Pasolli E."/>
            <person name="Zolfo M."/>
            <person name="Donati C."/>
            <person name="Salmaso N."/>
            <person name="Segata N."/>
        </authorList>
    </citation>
    <scope>NUCLEOTIDE SEQUENCE</scope>
    <source>
        <strain evidence="1">FEM_GT703</strain>
    </source>
</reference>
<dbReference type="EMBL" id="NXIB02000182">
    <property type="protein sequence ID" value="PHX53531.1"/>
    <property type="molecule type" value="Genomic_DNA"/>
</dbReference>
<comment type="caution">
    <text evidence="1">The sequence shown here is derived from an EMBL/GenBank/DDBJ whole genome shotgun (WGS) entry which is preliminary data.</text>
</comment>
<evidence type="ECO:0000313" key="2">
    <source>
        <dbReference type="Proteomes" id="UP000226442"/>
    </source>
</evidence>